<evidence type="ECO:0000256" key="1">
    <source>
        <dbReference type="ARBA" id="ARBA00004479"/>
    </source>
</evidence>
<evidence type="ECO:0000259" key="14">
    <source>
        <dbReference type="PROSITE" id="PS50011"/>
    </source>
</evidence>
<keyword evidence="11" id="KW-0325">Glycoprotein</keyword>
<protein>
    <recommendedName>
        <fullName evidence="14">Protein kinase domain-containing protein</fullName>
    </recommendedName>
</protein>
<keyword evidence="16" id="KW-1185">Reference proteome</keyword>
<dbReference type="PROSITE" id="PS50011">
    <property type="entry name" value="PROTEIN_KINASE_DOM"/>
    <property type="match status" value="1"/>
</dbReference>
<keyword evidence="3" id="KW-0808">Transferase</keyword>
<dbReference type="PROSITE" id="PS00108">
    <property type="entry name" value="PROTEIN_KINASE_ST"/>
    <property type="match status" value="1"/>
</dbReference>
<evidence type="ECO:0000313" key="16">
    <source>
        <dbReference type="Proteomes" id="UP000315295"/>
    </source>
</evidence>
<dbReference type="GO" id="GO:0005524">
    <property type="term" value="F:ATP binding"/>
    <property type="evidence" value="ECO:0007669"/>
    <property type="project" value="UniProtKB-KW"/>
</dbReference>
<name>A0A540LEH2_MALBA</name>
<dbReference type="InterPro" id="IPR025287">
    <property type="entry name" value="WAK_GUB"/>
</dbReference>
<evidence type="ECO:0000256" key="9">
    <source>
        <dbReference type="ARBA" id="ARBA00022989"/>
    </source>
</evidence>
<evidence type="ECO:0000313" key="15">
    <source>
        <dbReference type="EMBL" id="TQD84850.1"/>
    </source>
</evidence>
<keyword evidence="4" id="KW-0812">Transmembrane</keyword>
<evidence type="ECO:0000256" key="7">
    <source>
        <dbReference type="ARBA" id="ARBA00022777"/>
    </source>
</evidence>
<dbReference type="FunFam" id="1.10.510.10:FF:000590">
    <property type="entry name" value="PR5-like receptor kinase"/>
    <property type="match status" value="1"/>
</dbReference>
<keyword evidence="8" id="KW-0067">ATP-binding</keyword>
<keyword evidence="7" id="KW-0418">Kinase</keyword>
<evidence type="ECO:0000256" key="12">
    <source>
        <dbReference type="SAM" id="MobiDB-lite"/>
    </source>
</evidence>
<dbReference type="Gene3D" id="1.10.510.10">
    <property type="entry name" value="Transferase(Phosphotransferase) domain 1"/>
    <property type="match status" value="1"/>
</dbReference>
<feature type="chain" id="PRO_5021912223" description="Protein kinase domain-containing protein" evidence="13">
    <location>
        <begin position="19"/>
        <end position="522"/>
    </location>
</feature>
<organism evidence="15 16">
    <name type="scientific">Malus baccata</name>
    <name type="common">Siberian crab apple</name>
    <name type="synonym">Pyrus baccata</name>
    <dbReference type="NCBI Taxonomy" id="106549"/>
    <lineage>
        <taxon>Eukaryota</taxon>
        <taxon>Viridiplantae</taxon>
        <taxon>Streptophyta</taxon>
        <taxon>Embryophyta</taxon>
        <taxon>Tracheophyta</taxon>
        <taxon>Spermatophyta</taxon>
        <taxon>Magnoliopsida</taxon>
        <taxon>eudicotyledons</taxon>
        <taxon>Gunneridae</taxon>
        <taxon>Pentapetalae</taxon>
        <taxon>rosids</taxon>
        <taxon>fabids</taxon>
        <taxon>Rosales</taxon>
        <taxon>Rosaceae</taxon>
        <taxon>Amygdaloideae</taxon>
        <taxon>Maleae</taxon>
        <taxon>Malus</taxon>
    </lineage>
</organism>
<gene>
    <name evidence="15" type="ORF">C1H46_029570</name>
</gene>
<dbReference type="AlphaFoldDB" id="A0A540LEH2"/>
<comment type="subcellular location">
    <subcellularLocation>
        <location evidence="1">Membrane</location>
        <topology evidence="1">Single-pass type I membrane protein</topology>
    </subcellularLocation>
</comment>
<keyword evidence="10" id="KW-0472">Membrane</keyword>
<keyword evidence="6" id="KW-0547">Nucleotide-binding</keyword>
<proteinExistence type="predicted"/>
<evidence type="ECO:0000256" key="4">
    <source>
        <dbReference type="ARBA" id="ARBA00022692"/>
    </source>
</evidence>
<evidence type="ECO:0000256" key="8">
    <source>
        <dbReference type="ARBA" id="ARBA00022840"/>
    </source>
</evidence>
<feature type="region of interest" description="Disordered" evidence="12">
    <location>
        <begin position="482"/>
        <end position="504"/>
    </location>
</feature>
<evidence type="ECO:0000256" key="5">
    <source>
        <dbReference type="ARBA" id="ARBA00022729"/>
    </source>
</evidence>
<evidence type="ECO:0000256" key="3">
    <source>
        <dbReference type="ARBA" id="ARBA00022679"/>
    </source>
</evidence>
<dbReference type="SMART" id="SM00220">
    <property type="entry name" value="S_TKc"/>
    <property type="match status" value="1"/>
</dbReference>
<dbReference type="GO" id="GO:0004674">
    <property type="term" value="F:protein serine/threonine kinase activity"/>
    <property type="evidence" value="ECO:0007669"/>
    <property type="project" value="UniProtKB-KW"/>
</dbReference>
<accession>A0A540LEH2</accession>
<evidence type="ECO:0000256" key="2">
    <source>
        <dbReference type="ARBA" id="ARBA00022527"/>
    </source>
</evidence>
<keyword evidence="5 13" id="KW-0732">Signal</keyword>
<feature type="compositionally biased region" description="Acidic residues" evidence="12">
    <location>
        <begin position="484"/>
        <end position="495"/>
    </location>
</feature>
<feature type="signal peptide" evidence="13">
    <location>
        <begin position="1"/>
        <end position="18"/>
    </location>
</feature>
<keyword evidence="9" id="KW-1133">Transmembrane helix</keyword>
<dbReference type="InterPro" id="IPR008271">
    <property type="entry name" value="Ser/Thr_kinase_AS"/>
</dbReference>
<dbReference type="GO" id="GO:0016020">
    <property type="term" value="C:membrane"/>
    <property type="evidence" value="ECO:0007669"/>
    <property type="project" value="UniProtKB-SubCell"/>
</dbReference>
<dbReference type="SUPFAM" id="SSF56112">
    <property type="entry name" value="Protein kinase-like (PK-like)"/>
    <property type="match status" value="1"/>
</dbReference>
<evidence type="ECO:0000256" key="13">
    <source>
        <dbReference type="SAM" id="SignalP"/>
    </source>
</evidence>
<evidence type="ECO:0000256" key="11">
    <source>
        <dbReference type="ARBA" id="ARBA00023180"/>
    </source>
</evidence>
<dbReference type="STRING" id="106549.A0A540LEH2"/>
<feature type="domain" description="Protein kinase" evidence="14">
    <location>
        <begin position="116"/>
        <end position="475"/>
    </location>
</feature>
<comment type="caution">
    <text evidence="15">The sequence shown here is derived from an EMBL/GenBank/DDBJ whole genome shotgun (WGS) entry which is preliminary data.</text>
</comment>
<dbReference type="EMBL" id="VIEB01000617">
    <property type="protein sequence ID" value="TQD84850.1"/>
    <property type="molecule type" value="Genomic_DNA"/>
</dbReference>
<dbReference type="InterPro" id="IPR045874">
    <property type="entry name" value="LRK10/LRL21-25-like"/>
</dbReference>
<keyword evidence="2" id="KW-0723">Serine/threonine-protein kinase</keyword>
<dbReference type="InterPro" id="IPR000719">
    <property type="entry name" value="Prot_kinase_dom"/>
</dbReference>
<dbReference type="Pfam" id="PF13947">
    <property type="entry name" value="GUB_WAK_bind"/>
    <property type="match status" value="1"/>
</dbReference>
<dbReference type="Pfam" id="PF00069">
    <property type="entry name" value="Pkinase"/>
    <property type="match status" value="1"/>
</dbReference>
<dbReference type="InterPro" id="IPR011009">
    <property type="entry name" value="Kinase-like_dom_sf"/>
</dbReference>
<reference evidence="15 16" key="1">
    <citation type="journal article" date="2019" name="G3 (Bethesda)">
        <title>Sequencing of a Wild Apple (Malus baccata) Genome Unravels the Differences Between Cultivated and Wild Apple Species Regarding Disease Resistance and Cold Tolerance.</title>
        <authorList>
            <person name="Chen X."/>
        </authorList>
    </citation>
    <scope>NUCLEOTIDE SEQUENCE [LARGE SCALE GENOMIC DNA]</scope>
    <source>
        <strain evidence="16">cv. Shandingzi</strain>
        <tissue evidence="15">Leaves</tissue>
    </source>
</reference>
<sequence>MIFKISIWLTYAVAVAICFVIKGPKHCPPVSCGDLHNIRYPFRLNGSSSDQNCLNHPAVLSCQHNNTILNLYNGTYYVKKINYDDHTIHVVDPGLLSDTCPPWPLRTLTTRNFSAIDRYQAYGYGANDYLVFVDCQFPVESLDYVKYNCNTSSATSYSYIVNGALLNRAAGNLSCDRATTITILALLEEIGNFTSSSFIHHELQRGFKLSWEGFLLCGSRDQSNSIHCILEYMKSGKLNQMDNLYMAVLLGFGAHELYRRKFLNDDDDAVEEFLDAYKNLMLRSWEVMHEIALGVARAIEFLHQGCDMQILHFDIKPHNILLDENFAAKISDFGLARFYPRDNNTVSLTAVRGTFGYMAPELFHRSIGGVSKKADAYSFGMLLLEMAGRRKNSNAHAQNSSQIYFPSWIYEQLQKGLSIEIENACESDKKVTKRMLMVALWCIQLKPADRPCMSKVVEMLEGEVEALQMPPKPFFCPQQMPMEDPSDETNVEEESSLLHDSPTGTAASIPEIIILGRRRNYS</sequence>
<dbReference type="PANTHER" id="PTHR27009">
    <property type="entry name" value="RUST RESISTANCE KINASE LR10-RELATED"/>
    <property type="match status" value="1"/>
</dbReference>
<evidence type="ECO:0000256" key="10">
    <source>
        <dbReference type="ARBA" id="ARBA00023136"/>
    </source>
</evidence>
<dbReference type="GO" id="GO:0030247">
    <property type="term" value="F:polysaccharide binding"/>
    <property type="evidence" value="ECO:0007669"/>
    <property type="project" value="InterPro"/>
</dbReference>
<evidence type="ECO:0000256" key="6">
    <source>
        <dbReference type="ARBA" id="ARBA00022741"/>
    </source>
</evidence>
<dbReference type="Proteomes" id="UP000315295">
    <property type="component" value="Unassembled WGS sequence"/>
</dbReference>